<feature type="chain" id="PRO_5020372852" description="Major fimbrial subunit protein N-terminal domain-containing protein" evidence="1">
    <location>
        <begin position="28"/>
        <end position="811"/>
    </location>
</feature>
<organism evidence="2 3">
    <name type="scientific">Muribaculum gordoncarteri</name>
    <dbReference type="NCBI Taxonomy" id="2530390"/>
    <lineage>
        <taxon>Bacteria</taxon>
        <taxon>Pseudomonadati</taxon>
        <taxon>Bacteroidota</taxon>
        <taxon>Bacteroidia</taxon>
        <taxon>Bacteroidales</taxon>
        <taxon>Muribaculaceae</taxon>
        <taxon>Muribaculum</taxon>
    </lineage>
</organism>
<keyword evidence="1" id="KW-0732">Signal</keyword>
<evidence type="ECO:0008006" key="4">
    <source>
        <dbReference type="Google" id="ProtNLM"/>
    </source>
</evidence>
<feature type="signal peptide" evidence="1">
    <location>
        <begin position="1"/>
        <end position="27"/>
    </location>
</feature>
<name>A0A4P7VR02_9BACT</name>
<evidence type="ECO:0000313" key="2">
    <source>
        <dbReference type="EMBL" id="QCD36743.1"/>
    </source>
</evidence>
<dbReference type="KEGG" id="mgod:E7746_13075"/>
<proteinExistence type="predicted"/>
<protein>
    <recommendedName>
        <fullName evidence="4">Major fimbrial subunit protein N-terminal domain-containing protein</fullName>
    </recommendedName>
</protein>
<accession>A0A4P7VR02</accession>
<dbReference type="PROSITE" id="PS51257">
    <property type="entry name" value="PROKAR_LIPOPROTEIN"/>
    <property type="match status" value="1"/>
</dbReference>
<evidence type="ECO:0000256" key="1">
    <source>
        <dbReference type="SAM" id="SignalP"/>
    </source>
</evidence>
<sequence length="811" mass="90642">MTLYRFLINRFYLTLAAALLLAVAACSDDSFNGPDSDGGAGYIKIRLSSSSHGSRAGEVDKLNENLISSAVLCLSTLTSTDDMPPVLTQRFSGLTGSTEVLEVKLTDDMRNALFPDNAVTCKAYVVANLPDGPSSVTDGMSVSDIRAIAVTSDFATSNVQSSFVMDGDNTVTLLNSGTTAESVSGKIDLQRAASKITIAVNVPESITVDGQVWRSERTNMSVLITNGVQSSAVNPATHTLVTGDYYNTTTVSENQTHRQRKLEAGTDTKFTYELTSPFYTYPNEWNPDDSESPMTYMTLMVPWKLDGEDSYRTCYYMVPVIRTGNTIGRNIHYRVKINVNILGSFTPDEPFTLDDLSYTAAEWGSVPVDVDIADYRYLVVDQNHYTMDNIESTFIPVYTSHPTTVTNVEMTYYRYYTTSQGNEKPITITTTQYENTQTPGYGNIWTCDFLNPDKVDQVNPSTGINFSHKLVVWNPYNQRNESVSLTNLRSDNAVNTAINSIWYYRPSNDPAYSRYDITITIVHTDKVGKPDAANFTKTITITQYPQMYITTRQNYPVKGASAVQGNMFVNGYQANWYGDRYKWYMTYGLSYSNVTNSNPNQYVINITQFDSSTDYIIGDPRSLTINNLTSKDDFNGTDADSAPADGWAFANDMSGTRRQLKYYYPTESGTDKANWIAPKIRVASSYGVCETTNTYIQDQRRCASYQELGYPAGRWRVPTVAEIEFIMYQSQKGRIPKLFNTDIEYMSAQGVVSTTMTNGKLTVPTDTNGSASVRCVYDEWYWGNDTIVPNNNGRYSFTWGDRERTNPNPTN</sequence>
<dbReference type="AlphaFoldDB" id="A0A4P7VR02"/>
<dbReference type="Proteomes" id="UP000297031">
    <property type="component" value="Chromosome"/>
</dbReference>
<dbReference type="OrthoDB" id="1046951at2"/>
<evidence type="ECO:0000313" key="3">
    <source>
        <dbReference type="Proteomes" id="UP000297031"/>
    </source>
</evidence>
<dbReference type="RefSeq" id="WP_136411088.1">
    <property type="nucleotide sequence ID" value="NZ_CP039393.1"/>
</dbReference>
<gene>
    <name evidence="2" type="ORF">E7746_13075</name>
</gene>
<dbReference type="EMBL" id="CP039393">
    <property type="protein sequence ID" value="QCD36743.1"/>
    <property type="molecule type" value="Genomic_DNA"/>
</dbReference>
<reference evidence="2 3" key="1">
    <citation type="submission" date="2019-02" db="EMBL/GenBank/DDBJ databases">
        <title>Isolation and identification of novel species under the genus Muribaculum.</title>
        <authorList>
            <person name="Miyake S."/>
            <person name="Ding Y."/>
            <person name="Low A."/>
            <person name="Soh M."/>
            <person name="Seedorf H."/>
        </authorList>
    </citation>
    <scope>NUCLEOTIDE SEQUENCE [LARGE SCALE GENOMIC DNA]</scope>
    <source>
        <strain evidence="2 3">TLL-A4</strain>
    </source>
</reference>
<keyword evidence="3" id="KW-1185">Reference proteome</keyword>